<reference evidence="6 7" key="1">
    <citation type="submission" date="2019-10" db="EMBL/GenBank/DDBJ databases">
        <title>Nocardia macrotermitis sp. nov. and Nocardia aurantia sp. nov., isolated from the gut of fungus growing-termite Macrotermes natalensis.</title>
        <authorList>
            <person name="Benndorf R."/>
            <person name="Schwitalla J."/>
            <person name="Martin K."/>
            <person name="De Beer W."/>
            <person name="Kaster A.-K."/>
            <person name="Vollmers J."/>
            <person name="Poulsen M."/>
            <person name="Beemelmanns C."/>
        </authorList>
    </citation>
    <scope>NUCLEOTIDE SEQUENCE [LARGE SCALE GENOMIC DNA]</scope>
    <source>
        <strain evidence="6 7">RB20</strain>
    </source>
</reference>
<dbReference type="InterPro" id="IPR050109">
    <property type="entry name" value="HTH-type_TetR-like_transc_reg"/>
</dbReference>
<name>A0A7K0CVJ3_9NOCA</name>
<evidence type="ECO:0000256" key="2">
    <source>
        <dbReference type="ARBA" id="ARBA00023125"/>
    </source>
</evidence>
<evidence type="ECO:0000256" key="4">
    <source>
        <dbReference type="PROSITE-ProRule" id="PRU00335"/>
    </source>
</evidence>
<dbReference type="EMBL" id="WEGK01000001">
    <property type="protein sequence ID" value="MQY17002.1"/>
    <property type="molecule type" value="Genomic_DNA"/>
</dbReference>
<feature type="DNA-binding region" description="H-T-H motif" evidence="4">
    <location>
        <begin position="36"/>
        <end position="55"/>
    </location>
</feature>
<proteinExistence type="predicted"/>
<keyword evidence="7" id="KW-1185">Reference proteome</keyword>
<dbReference type="GO" id="GO:0000976">
    <property type="term" value="F:transcription cis-regulatory region binding"/>
    <property type="evidence" value="ECO:0007669"/>
    <property type="project" value="TreeGrafter"/>
</dbReference>
<accession>A0A7K0CVJ3</accession>
<dbReference type="InterPro" id="IPR009057">
    <property type="entry name" value="Homeodomain-like_sf"/>
</dbReference>
<dbReference type="Pfam" id="PF00440">
    <property type="entry name" value="TetR_N"/>
    <property type="match status" value="1"/>
</dbReference>
<evidence type="ECO:0000259" key="5">
    <source>
        <dbReference type="PROSITE" id="PS50977"/>
    </source>
</evidence>
<feature type="domain" description="HTH tetR-type" evidence="5">
    <location>
        <begin position="13"/>
        <end position="73"/>
    </location>
</feature>
<keyword evidence="1" id="KW-0805">Transcription regulation</keyword>
<dbReference type="SUPFAM" id="SSF46689">
    <property type="entry name" value="Homeodomain-like"/>
    <property type="match status" value="1"/>
</dbReference>
<dbReference type="PRINTS" id="PR00455">
    <property type="entry name" value="HTHTETR"/>
</dbReference>
<sequence length="203" mass="23157">MMASTRRIGSPDAKNRTVLLDAAEQLMLEEGYAAVSSRNVARKAGLKYQLVYYYFRTMDELFLAVFQRRAEEGLKRQQTLLEAENPLRALWQFDLDAASSGALTMEFVALSNHRKVIREALVEYSRRFRETEIEIVRTVLRRYRIDPEVWPPEVVAFVMAGVSRTMALEGALGMTTAHDETLSFVREHLARLGDPPAETVVDE</sequence>
<evidence type="ECO:0000256" key="3">
    <source>
        <dbReference type="ARBA" id="ARBA00023163"/>
    </source>
</evidence>
<dbReference type="Gene3D" id="1.10.357.10">
    <property type="entry name" value="Tetracycline Repressor, domain 2"/>
    <property type="match status" value="1"/>
</dbReference>
<dbReference type="PANTHER" id="PTHR30055">
    <property type="entry name" value="HTH-TYPE TRANSCRIPTIONAL REGULATOR RUTR"/>
    <property type="match status" value="1"/>
</dbReference>
<dbReference type="PANTHER" id="PTHR30055:SF234">
    <property type="entry name" value="HTH-TYPE TRANSCRIPTIONAL REGULATOR BETI"/>
    <property type="match status" value="1"/>
</dbReference>
<evidence type="ECO:0000256" key="1">
    <source>
        <dbReference type="ARBA" id="ARBA00023015"/>
    </source>
</evidence>
<comment type="caution">
    <text evidence="6">The sequence shown here is derived from an EMBL/GenBank/DDBJ whole genome shotgun (WGS) entry which is preliminary data.</text>
</comment>
<evidence type="ECO:0000313" key="6">
    <source>
        <dbReference type="EMBL" id="MQY17002.1"/>
    </source>
</evidence>
<organism evidence="6 7">
    <name type="scientific">Nocardia macrotermitis</name>
    <dbReference type="NCBI Taxonomy" id="2585198"/>
    <lineage>
        <taxon>Bacteria</taxon>
        <taxon>Bacillati</taxon>
        <taxon>Actinomycetota</taxon>
        <taxon>Actinomycetes</taxon>
        <taxon>Mycobacteriales</taxon>
        <taxon>Nocardiaceae</taxon>
        <taxon>Nocardia</taxon>
    </lineage>
</organism>
<protein>
    <recommendedName>
        <fullName evidence="5">HTH tetR-type domain-containing protein</fullName>
    </recommendedName>
</protein>
<keyword evidence="2 4" id="KW-0238">DNA-binding</keyword>
<dbReference type="AlphaFoldDB" id="A0A7K0CVJ3"/>
<dbReference type="InterPro" id="IPR001647">
    <property type="entry name" value="HTH_TetR"/>
</dbReference>
<gene>
    <name evidence="6" type="ORF">NRB20_00650</name>
</gene>
<keyword evidence="3" id="KW-0804">Transcription</keyword>
<dbReference type="GO" id="GO:0003700">
    <property type="term" value="F:DNA-binding transcription factor activity"/>
    <property type="evidence" value="ECO:0007669"/>
    <property type="project" value="TreeGrafter"/>
</dbReference>
<evidence type="ECO:0000313" key="7">
    <source>
        <dbReference type="Proteomes" id="UP000438448"/>
    </source>
</evidence>
<dbReference type="Proteomes" id="UP000438448">
    <property type="component" value="Unassembled WGS sequence"/>
</dbReference>
<dbReference type="PROSITE" id="PS50977">
    <property type="entry name" value="HTH_TETR_2"/>
    <property type="match status" value="1"/>
</dbReference>